<gene>
    <name evidence="10" type="ORF">B9Z37_04760</name>
</gene>
<evidence type="ECO:0000256" key="8">
    <source>
        <dbReference type="SAM" id="SignalP"/>
    </source>
</evidence>
<organism evidence="10 11">
    <name type="scientific">Limnohabitans parvus II-B4</name>
    <dbReference type="NCBI Taxonomy" id="1293052"/>
    <lineage>
        <taxon>Bacteria</taxon>
        <taxon>Pseudomonadati</taxon>
        <taxon>Pseudomonadota</taxon>
        <taxon>Betaproteobacteria</taxon>
        <taxon>Burkholderiales</taxon>
        <taxon>Comamonadaceae</taxon>
        <taxon>Limnohabitans</taxon>
    </lineage>
</organism>
<dbReference type="Gene3D" id="1.10.287.130">
    <property type="match status" value="1"/>
</dbReference>
<comment type="caution">
    <text evidence="10">The sequence shown here is derived from an EMBL/GenBank/DDBJ whole genome shotgun (WGS) entry which is preliminary data.</text>
</comment>
<accession>A0A315E9Z8</accession>
<evidence type="ECO:0000256" key="3">
    <source>
        <dbReference type="ARBA" id="ARBA00022553"/>
    </source>
</evidence>
<dbReference type="InterPro" id="IPR036097">
    <property type="entry name" value="HisK_dim/P_sf"/>
</dbReference>
<dbReference type="SMART" id="SM00387">
    <property type="entry name" value="HATPase_c"/>
    <property type="match status" value="1"/>
</dbReference>
<dbReference type="Pfam" id="PF07695">
    <property type="entry name" value="7TMR-DISM_7TM"/>
    <property type="match status" value="1"/>
</dbReference>
<feature type="chain" id="PRO_5016347757" description="histidine kinase" evidence="8">
    <location>
        <begin position="25"/>
        <end position="621"/>
    </location>
</feature>
<feature type="transmembrane region" description="Helical" evidence="7">
    <location>
        <begin position="237"/>
        <end position="256"/>
    </location>
</feature>
<dbReference type="Proteomes" id="UP000250790">
    <property type="component" value="Unassembled WGS sequence"/>
</dbReference>
<dbReference type="AlphaFoldDB" id="A0A315E9Z8"/>
<dbReference type="EMBL" id="NESN01000002">
    <property type="protein sequence ID" value="PUE53909.1"/>
    <property type="molecule type" value="Genomic_DNA"/>
</dbReference>
<dbReference type="InterPro" id="IPR011623">
    <property type="entry name" value="7TMR_DISM_rcpt_extracell_dom1"/>
</dbReference>
<feature type="signal peptide" evidence="8">
    <location>
        <begin position="1"/>
        <end position="24"/>
    </location>
</feature>
<dbReference type="GO" id="GO:0004721">
    <property type="term" value="F:phosphoprotein phosphatase activity"/>
    <property type="evidence" value="ECO:0007669"/>
    <property type="project" value="TreeGrafter"/>
</dbReference>
<dbReference type="InterPro" id="IPR005467">
    <property type="entry name" value="His_kinase_dom"/>
</dbReference>
<dbReference type="PANTHER" id="PTHR45453:SF1">
    <property type="entry name" value="PHOSPHATE REGULON SENSOR PROTEIN PHOR"/>
    <property type="match status" value="1"/>
</dbReference>
<reference evidence="10 11" key="1">
    <citation type="submission" date="2017-04" db="EMBL/GenBank/DDBJ databases">
        <title>Unexpected and diverse lifestyles within the genus Limnohabitans.</title>
        <authorList>
            <person name="Kasalicky V."/>
            <person name="Mehrshad M."/>
            <person name="Andrei S.-A."/>
            <person name="Salcher M."/>
            <person name="Kratochvilova H."/>
            <person name="Simek K."/>
            <person name="Ghai R."/>
        </authorList>
    </citation>
    <scope>NUCLEOTIDE SEQUENCE [LARGE SCALE GENOMIC DNA]</scope>
    <source>
        <strain evidence="10 11">II-B4</strain>
    </source>
</reference>
<feature type="transmembrane region" description="Helical" evidence="7">
    <location>
        <begin position="268"/>
        <end position="287"/>
    </location>
</feature>
<keyword evidence="5" id="KW-0418">Kinase</keyword>
<dbReference type="Gene3D" id="3.30.565.10">
    <property type="entry name" value="Histidine kinase-like ATPase, C-terminal domain"/>
    <property type="match status" value="1"/>
</dbReference>
<dbReference type="RefSeq" id="WP_108311917.1">
    <property type="nucleotide sequence ID" value="NZ_NESN01000002.1"/>
</dbReference>
<dbReference type="InterPro" id="IPR003661">
    <property type="entry name" value="HisK_dim/P_dom"/>
</dbReference>
<keyword evidence="8" id="KW-0732">Signal</keyword>
<feature type="transmembrane region" description="Helical" evidence="7">
    <location>
        <begin position="334"/>
        <end position="357"/>
    </location>
</feature>
<keyword evidence="7" id="KW-0812">Transmembrane</keyword>
<feature type="transmembrane region" description="Helical" evidence="7">
    <location>
        <begin position="204"/>
        <end position="225"/>
    </location>
</feature>
<name>A0A315E9Z8_9BURK</name>
<dbReference type="InterPro" id="IPR050351">
    <property type="entry name" value="BphY/WalK/GraS-like"/>
</dbReference>
<dbReference type="OrthoDB" id="9812260at2"/>
<evidence type="ECO:0000313" key="11">
    <source>
        <dbReference type="Proteomes" id="UP000250790"/>
    </source>
</evidence>
<dbReference type="GO" id="GO:0005886">
    <property type="term" value="C:plasma membrane"/>
    <property type="evidence" value="ECO:0007669"/>
    <property type="project" value="TreeGrafter"/>
</dbReference>
<proteinExistence type="predicted"/>
<dbReference type="GO" id="GO:0016036">
    <property type="term" value="P:cellular response to phosphate starvation"/>
    <property type="evidence" value="ECO:0007669"/>
    <property type="project" value="TreeGrafter"/>
</dbReference>
<feature type="transmembrane region" description="Helical" evidence="7">
    <location>
        <begin position="363"/>
        <end position="383"/>
    </location>
</feature>
<keyword evidence="3" id="KW-0597">Phosphoprotein</keyword>
<dbReference type="InterPro" id="IPR036890">
    <property type="entry name" value="HATPase_C_sf"/>
</dbReference>
<dbReference type="Pfam" id="PF07696">
    <property type="entry name" value="7TMR-DISMED2"/>
    <property type="match status" value="1"/>
</dbReference>
<keyword evidence="4" id="KW-0808">Transferase</keyword>
<feature type="transmembrane region" description="Helical" evidence="7">
    <location>
        <begin position="172"/>
        <end position="192"/>
    </location>
</feature>
<dbReference type="EC" id="2.7.13.3" evidence="2"/>
<dbReference type="PROSITE" id="PS50109">
    <property type="entry name" value="HIS_KIN"/>
    <property type="match status" value="1"/>
</dbReference>
<feature type="transmembrane region" description="Helical" evidence="7">
    <location>
        <begin position="293"/>
        <end position="314"/>
    </location>
</feature>
<evidence type="ECO:0000256" key="6">
    <source>
        <dbReference type="ARBA" id="ARBA00023012"/>
    </source>
</evidence>
<protein>
    <recommendedName>
        <fullName evidence="2">histidine kinase</fullName>
        <ecNumber evidence="2">2.7.13.3</ecNumber>
    </recommendedName>
</protein>
<keyword evidence="11" id="KW-1185">Reference proteome</keyword>
<evidence type="ECO:0000256" key="4">
    <source>
        <dbReference type="ARBA" id="ARBA00022679"/>
    </source>
</evidence>
<dbReference type="InterPro" id="IPR011622">
    <property type="entry name" value="7TMR_DISM_rcpt_extracell_dom2"/>
</dbReference>
<sequence>MRSNDIRAILVSVLLALVASTTSAQDWISQRSWLEDGGGRQTLEQVRHANFRAYEGVLSQGFGQSVIWVKLKIDAPEQERQEAKIFLRLRPVYLDSIEVFDPAVSNGIAGHTGDILHPASQPVRSLDFMVPLPEGPLPRDIFLRVISSSTRQIYAEVVSEKSLLQQMPQQHLLFALYVGVVSIFAVWGISYWGFTKDRMVGLFGVKQTAALVYALCSLGYMRMWWPISWSAEWLDQLASLFSMLATTTAIYFHYAFLQDYQLRRWAVWFLRGLLLLLPINLLIFGAGHPMWALKINMASVLLAPFVTLAAAWSAKGWGVEPRGQRVSVVKLSRFLVVGFYSIIVVILGLAALPGLGVARGGEIGLYLVQAHGLASALMVVLLLQYRTHLMRKAQFENQSLLARTQLRAEQDRRLRDEQEKLLTMLTHELKTPLATMYMRLDEHGKNAQALKKSIREMNNVIDRCVEANKLQDQKLQLQREDVNLIQVLDDVVSVAPTPERIDLSPNLPLRLQTDRQLLSIVLSNLVENACKYSAKETPIQIVPKDLGDRVQLSIFNVPGRAGWPPDAKMFEKYYRGPGAQSQAGTGLGLFLVRSLVQSLGGHIAYQPTSQHVCFVLTLPKV</sequence>
<evidence type="ECO:0000256" key="7">
    <source>
        <dbReference type="SAM" id="Phobius"/>
    </source>
</evidence>
<dbReference type="Gene3D" id="2.60.40.2380">
    <property type="match status" value="1"/>
</dbReference>
<keyword evidence="7" id="KW-0472">Membrane</keyword>
<keyword evidence="6" id="KW-0902">Two-component regulatory system</keyword>
<dbReference type="CDD" id="cd00082">
    <property type="entry name" value="HisKA"/>
    <property type="match status" value="1"/>
</dbReference>
<dbReference type="SUPFAM" id="SSF55874">
    <property type="entry name" value="ATPase domain of HSP90 chaperone/DNA topoisomerase II/histidine kinase"/>
    <property type="match status" value="1"/>
</dbReference>
<dbReference type="SUPFAM" id="SSF47384">
    <property type="entry name" value="Homodimeric domain of signal transducing histidine kinase"/>
    <property type="match status" value="1"/>
</dbReference>
<comment type="catalytic activity">
    <reaction evidence="1">
        <text>ATP + protein L-histidine = ADP + protein N-phospho-L-histidine.</text>
        <dbReference type="EC" id="2.7.13.3"/>
    </reaction>
</comment>
<dbReference type="Pfam" id="PF02518">
    <property type="entry name" value="HATPase_c"/>
    <property type="match status" value="1"/>
</dbReference>
<evidence type="ECO:0000256" key="5">
    <source>
        <dbReference type="ARBA" id="ARBA00022777"/>
    </source>
</evidence>
<evidence type="ECO:0000256" key="1">
    <source>
        <dbReference type="ARBA" id="ARBA00000085"/>
    </source>
</evidence>
<dbReference type="InterPro" id="IPR003594">
    <property type="entry name" value="HATPase_dom"/>
</dbReference>
<keyword evidence="7" id="KW-1133">Transmembrane helix</keyword>
<dbReference type="PANTHER" id="PTHR45453">
    <property type="entry name" value="PHOSPHATE REGULON SENSOR PROTEIN PHOR"/>
    <property type="match status" value="1"/>
</dbReference>
<feature type="domain" description="Histidine kinase" evidence="9">
    <location>
        <begin position="424"/>
        <end position="621"/>
    </location>
</feature>
<evidence type="ECO:0000313" key="10">
    <source>
        <dbReference type="EMBL" id="PUE53909.1"/>
    </source>
</evidence>
<evidence type="ECO:0000256" key="2">
    <source>
        <dbReference type="ARBA" id="ARBA00012438"/>
    </source>
</evidence>
<evidence type="ECO:0000259" key="9">
    <source>
        <dbReference type="PROSITE" id="PS50109"/>
    </source>
</evidence>
<dbReference type="GO" id="GO:0000155">
    <property type="term" value="F:phosphorelay sensor kinase activity"/>
    <property type="evidence" value="ECO:0007669"/>
    <property type="project" value="InterPro"/>
</dbReference>